<dbReference type="PANTHER" id="PTHR43133:SF66">
    <property type="entry name" value="ECF RNA POLYMERASE SIGMA FACTOR SIGK"/>
    <property type="match status" value="1"/>
</dbReference>
<gene>
    <name evidence="8" type="ORF">FNH21_07180</name>
</gene>
<evidence type="ECO:0000256" key="2">
    <source>
        <dbReference type="ARBA" id="ARBA00023015"/>
    </source>
</evidence>
<dbReference type="Gene3D" id="1.10.1740.10">
    <property type="match status" value="1"/>
</dbReference>
<dbReference type="RefSeq" id="WP_152813405.1">
    <property type="nucleotide sequence ID" value="NZ_VJXX01000001.1"/>
</dbReference>
<comment type="similarity">
    <text evidence="1">Belongs to the sigma-70 factor family. ECF subfamily.</text>
</comment>
<dbReference type="Proteomes" id="UP000326464">
    <property type="component" value="Unassembled WGS sequence"/>
</dbReference>
<sequence>MVLPRSQPESVTIASFPQAVASPPPATAAPRARPTLSDDDGPDAPGPDLVELLTSAGSKDEAAFRDLYTACSRRVFGQARRILLDPDISAEVTQEVFLLVWEQGDRYRPELGHPLTWLKTLTHRRAIDRLRSEVSRGARDEKWGRRNQSSAFDEVSEAVVGRDEASRVHAGMAVLSAVQREAISLAYFSHLTYAEVAVRLGIPVPTAKTRIRDGLRKMRSALETRPNE</sequence>
<dbReference type="NCBIfam" id="TIGR02937">
    <property type="entry name" value="sigma70-ECF"/>
    <property type="match status" value="1"/>
</dbReference>
<organism evidence="8 9">
    <name type="scientific">Arthrobacter bussei</name>
    <dbReference type="NCBI Taxonomy" id="2594179"/>
    <lineage>
        <taxon>Bacteria</taxon>
        <taxon>Bacillati</taxon>
        <taxon>Actinomycetota</taxon>
        <taxon>Actinomycetes</taxon>
        <taxon>Micrococcales</taxon>
        <taxon>Micrococcaceae</taxon>
        <taxon>Arthrobacter</taxon>
    </lineage>
</organism>
<proteinExistence type="inferred from homology"/>
<evidence type="ECO:0000256" key="3">
    <source>
        <dbReference type="ARBA" id="ARBA00023082"/>
    </source>
</evidence>
<dbReference type="AlphaFoldDB" id="A0A7X1NPA4"/>
<evidence type="ECO:0000313" key="8">
    <source>
        <dbReference type="EMBL" id="MPY10507.1"/>
    </source>
</evidence>
<dbReference type="InterPro" id="IPR014284">
    <property type="entry name" value="RNA_pol_sigma-70_dom"/>
</dbReference>
<dbReference type="GO" id="GO:0016987">
    <property type="term" value="F:sigma factor activity"/>
    <property type="evidence" value="ECO:0007669"/>
    <property type="project" value="UniProtKB-KW"/>
</dbReference>
<protein>
    <submittedName>
        <fullName evidence="8">Sigma-70 family RNA polymerase sigma factor</fullName>
    </submittedName>
</protein>
<keyword evidence="3" id="KW-0731">Sigma factor</keyword>
<evidence type="ECO:0000259" key="6">
    <source>
        <dbReference type="Pfam" id="PF04542"/>
    </source>
</evidence>
<evidence type="ECO:0000313" key="9">
    <source>
        <dbReference type="Proteomes" id="UP000326464"/>
    </source>
</evidence>
<dbReference type="EMBL" id="VJXX01000001">
    <property type="protein sequence ID" value="MPY10507.1"/>
    <property type="molecule type" value="Genomic_DNA"/>
</dbReference>
<dbReference type="PANTHER" id="PTHR43133">
    <property type="entry name" value="RNA POLYMERASE ECF-TYPE SIGMA FACTO"/>
    <property type="match status" value="1"/>
</dbReference>
<reference evidence="9" key="1">
    <citation type="submission" date="2019-07" db="EMBL/GenBank/DDBJ databases">
        <title>Arthrobacter KR32 sp. nov., isolated from mountain cheese made of cows milk.</title>
        <authorList>
            <person name="Flegler A."/>
        </authorList>
    </citation>
    <scope>NUCLEOTIDE SEQUENCE [LARGE SCALE GENOMIC DNA]</scope>
    <source>
        <strain evidence="9">KR32</strain>
    </source>
</reference>
<dbReference type="Gene3D" id="1.10.10.10">
    <property type="entry name" value="Winged helix-like DNA-binding domain superfamily/Winged helix DNA-binding domain"/>
    <property type="match status" value="1"/>
</dbReference>
<dbReference type="InterPro" id="IPR013325">
    <property type="entry name" value="RNA_pol_sigma_r2"/>
</dbReference>
<dbReference type="OrthoDB" id="9784272at2"/>
<dbReference type="GO" id="GO:0003677">
    <property type="term" value="F:DNA binding"/>
    <property type="evidence" value="ECO:0007669"/>
    <property type="project" value="InterPro"/>
</dbReference>
<dbReference type="CDD" id="cd06171">
    <property type="entry name" value="Sigma70_r4"/>
    <property type="match status" value="1"/>
</dbReference>
<feature type="domain" description="RNA polymerase sigma factor 70 region 4 type 2" evidence="7">
    <location>
        <begin position="170"/>
        <end position="218"/>
    </location>
</feature>
<dbReference type="SUPFAM" id="SSF88946">
    <property type="entry name" value="Sigma2 domain of RNA polymerase sigma factors"/>
    <property type="match status" value="1"/>
</dbReference>
<feature type="domain" description="RNA polymerase sigma-70 region 2" evidence="6">
    <location>
        <begin position="67"/>
        <end position="133"/>
    </location>
</feature>
<dbReference type="InterPro" id="IPR013324">
    <property type="entry name" value="RNA_pol_sigma_r3/r4-like"/>
</dbReference>
<feature type="region of interest" description="Disordered" evidence="5">
    <location>
        <begin position="1"/>
        <end position="47"/>
    </location>
</feature>
<dbReference type="Pfam" id="PF08281">
    <property type="entry name" value="Sigma70_r4_2"/>
    <property type="match status" value="1"/>
</dbReference>
<comment type="caution">
    <text evidence="8">The sequence shown here is derived from an EMBL/GenBank/DDBJ whole genome shotgun (WGS) entry which is preliminary data.</text>
</comment>
<dbReference type="InterPro" id="IPR036388">
    <property type="entry name" value="WH-like_DNA-bd_sf"/>
</dbReference>
<evidence type="ECO:0000256" key="4">
    <source>
        <dbReference type="ARBA" id="ARBA00023163"/>
    </source>
</evidence>
<keyword evidence="4" id="KW-0804">Transcription</keyword>
<name>A0A7X1NPA4_9MICC</name>
<keyword evidence="9" id="KW-1185">Reference proteome</keyword>
<dbReference type="Pfam" id="PF04542">
    <property type="entry name" value="Sigma70_r2"/>
    <property type="match status" value="1"/>
</dbReference>
<evidence type="ECO:0000259" key="7">
    <source>
        <dbReference type="Pfam" id="PF08281"/>
    </source>
</evidence>
<evidence type="ECO:0000256" key="5">
    <source>
        <dbReference type="SAM" id="MobiDB-lite"/>
    </source>
</evidence>
<dbReference type="InterPro" id="IPR039425">
    <property type="entry name" value="RNA_pol_sigma-70-like"/>
</dbReference>
<evidence type="ECO:0000256" key="1">
    <source>
        <dbReference type="ARBA" id="ARBA00010641"/>
    </source>
</evidence>
<dbReference type="InterPro" id="IPR013249">
    <property type="entry name" value="RNA_pol_sigma70_r4_t2"/>
</dbReference>
<dbReference type="GO" id="GO:0006352">
    <property type="term" value="P:DNA-templated transcription initiation"/>
    <property type="evidence" value="ECO:0007669"/>
    <property type="project" value="InterPro"/>
</dbReference>
<dbReference type="InterPro" id="IPR007627">
    <property type="entry name" value="RNA_pol_sigma70_r2"/>
</dbReference>
<accession>A0A7X1NPA4</accession>
<dbReference type="SUPFAM" id="SSF88659">
    <property type="entry name" value="Sigma3 and sigma4 domains of RNA polymerase sigma factors"/>
    <property type="match status" value="1"/>
</dbReference>
<keyword evidence="2" id="KW-0805">Transcription regulation</keyword>